<sequence length="155" mass="16865">MQAQKTYYTCNVCGKEYTAPRYLDAHERRGCKGTKRGFAALLDQTKLLWEARKRRKVGAAEASDIAAELKRAPGADLEIPSSYELESNQDNQDGALPGSSIAVDEATASSNKGKRRSLRKRVPAPTPKPFRQDDLPEPAPAAQACVPPTPPLPTC</sequence>
<name>A0A8H6I9J9_9AGAR</name>
<keyword evidence="5" id="KW-1185">Reference proteome</keyword>
<feature type="region of interest" description="Disordered" evidence="2">
    <location>
        <begin position="70"/>
        <end position="155"/>
    </location>
</feature>
<feature type="domain" description="C2H2-type" evidence="3">
    <location>
        <begin position="8"/>
        <end position="36"/>
    </location>
</feature>
<evidence type="ECO:0000313" key="5">
    <source>
        <dbReference type="Proteomes" id="UP000521943"/>
    </source>
</evidence>
<feature type="compositionally biased region" description="Basic residues" evidence="2">
    <location>
        <begin position="112"/>
        <end position="122"/>
    </location>
</feature>
<dbReference type="PROSITE" id="PS50157">
    <property type="entry name" value="ZINC_FINGER_C2H2_2"/>
    <property type="match status" value="1"/>
</dbReference>
<organism evidence="4 5">
    <name type="scientific">Ephemerocybe angulata</name>
    <dbReference type="NCBI Taxonomy" id="980116"/>
    <lineage>
        <taxon>Eukaryota</taxon>
        <taxon>Fungi</taxon>
        <taxon>Dikarya</taxon>
        <taxon>Basidiomycota</taxon>
        <taxon>Agaricomycotina</taxon>
        <taxon>Agaricomycetes</taxon>
        <taxon>Agaricomycetidae</taxon>
        <taxon>Agaricales</taxon>
        <taxon>Agaricineae</taxon>
        <taxon>Psathyrellaceae</taxon>
        <taxon>Ephemerocybe</taxon>
    </lineage>
</organism>
<evidence type="ECO:0000259" key="3">
    <source>
        <dbReference type="PROSITE" id="PS50157"/>
    </source>
</evidence>
<dbReference type="EMBL" id="JACGCI010000012">
    <property type="protein sequence ID" value="KAF6760394.1"/>
    <property type="molecule type" value="Genomic_DNA"/>
</dbReference>
<keyword evidence="1" id="KW-0862">Zinc</keyword>
<reference evidence="4 5" key="1">
    <citation type="submission" date="2020-07" db="EMBL/GenBank/DDBJ databases">
        <title>Comparative genomics of pyrophilous fungi reveals a link between fire events and developmental genes.</title>
        <authorList>
            <consortium name="DOE Joint Genome Institute"/>
            <person name="Steindorff A.S."/>
            <person name="Carver A."/>
            <person name="Calhoun S."/>
            <person name="Stillman K."/>
            <person name="Liu H."/>
            <person name="Lipzen A."/>
            <person name="Pangilinan J."/>
            <person name="Labutti K."/>
            <person name="Bruns T.D."/>
            <person name="Grigoriev I.V."/>
        </authorList>
    </citation>
    <scope>NUCLEOTIDE SEQUENCE [LARGE SCALE GENOMIC DNA]</scope>
    <source>
        <strain evidence="4 5">CBS 144469</strain>
    </source>
</reference>
<evidence type="ECO:0000256" key="2">
    <source>
        <dbReference type="SAM" id="MobiDB-lite"/>
    </source>
</evidence>
<protein>
    <recommendedName>
        <fullName evidence="3">C2H2-type domain-containing protein</fullName>
    </recommendedName>
</protein>
<keyword evidence="1" id="KW-0863">Zinc-finger</keyword>
<dbReference type="OrthoDB" id="10549373at2759"/>
<dbReference type="AlphaFoldDB" id="A0A8H6I9J9"/>
<accession>A0A8H6I9J9</accession>
<comment type="caution">
    <text evidence="4">The sequence shown here is derived from an EMBL/GenBank/DDBJ whole genome shotgun (WGS) entry which is preliminary data.</text>
</comment>
<keyword evidence="1" id="KW-0479">Metal-binding</keyword>
<evidence type="ECO:0000256" key="1">
    <source>
        <dbReference type="PROSITE-ProRule" id="PRU00042"/>
    </source>
</evidence>
<dbReference type="Proteomes" id="UP000521943">
    <property type="component" value="Unassembled WGS sequence"/>
</dbReference>
<dbReference type="GO" id="GO:0008270">
    <property type="term" value="F:zinc ion binding"/>
    <property type="evidence" value="ECO:0007669"/>
    <property type="project" value="UniProtKB-KW"/>
</dbReference>
<dbReference type="InterPro" id="IPR013087">
    <property type="entry name" value="Znf_C2H2_type"/>
</dbReference>
<proteinExistence type="predicted"/>
<evidence type="ECO:0000313" key="4">
    <source>
        <dbReference type="EMBL" id="KAF6760394.1"/>
    </source>
</evidence>
<gene>
    <name evidence="4" type="ORF">DFP72DRAFT_843303</name>
</gene>